<organism evidence="2">
    <name type="scientific">Oppiella nova</name>
    <dbReference type="NCBI Taxonomy" id="334625"/>
    <lineage>
        <taxon>Eukaryota</taxon>
        <taxon>Metazoa</taxon>
        <taxon>Ecdysozoa</taxon>
        <taxon>Arthropoda</taxon>
        <taxon>Chelicerata</taxon>
        <taxon>Arachnida</taxon>
        <taxon>Acari</taxon>
        <taxon>Acariformes</taxon>
        <taxon>Sarcoptiformes</taxon>
        <taxon>Oribatida</taxon>
        <taxon>Brachypylina</taxon>
        <taxon>Oppioidea</taxon>
        <taxon>Oppiidae</taxon>
        <taxon>Oppiella</taxon>
    </lineage>
</organism>
<keyword evidence="1" id="KW-0732">Signal</keyword>
<sequence>MNSSTHVLIFLTIAGVIYGSESAPTTSTPTSLTTKVKNAVEKTEVTLKQAISIVEKRRLTECVARTLCELACNPDTYGDKGRAVYQTLKEFESESLPKLAFYKTARDRGQALTKTNCNECYTLYAKCKTPTETLLR</sequence>
<feature type="non-terminal residue" evidence="2">
    <location>
        <position position="1"/>
    </location>
</feature>
<reference evidence="2" key="1">
    <citation type="submission" date="2020-11" db="EMBL/GenBank/DDBJ databases">
        <authorList>
            <person name="Tran Van P."/>
        </authorList>
    </citation>
    <scope>NUCLEOTIDE SEQUENCE</scope>
</reference>
<feature type="signal peptide" evidence="1">
    <location>
        <begin position="1"/>
        <end position="19"/>
    </location>
</feature>
<dbReference type="EMBL" id="OC968114">
    <property type="protein sequence ID" value="CAD7666277.1"/>
    <property type="molecule type" value="Genomic_DNA"/>
</dbReference>
<keyword evidence="3" id="KW-1185">Reference proteome</keyword>
<dbReference type="EMBL" id="CAJPVJ010053289">
    <property type="protein sequence ID" value="CAG2183353.1"/>
    <property type="molecule type" value="Genomic_DNA"/>
</dbReference>
<evidence type="ECO:0000256" key="1">
    <source>
        <dbReference type="SAM" id="SignalP"/>
    </source>
</evidence>
<dbReference type="OrthoDB" id="10367014at2759"/>
<proteinExistence type="predicted"/>
<protein>
    <submittedName>
        <fullName evidence="2">Uncharacterized protein</fullName>
    </submittedName>
</protein>
<dbReference type="AlphaFoldDB" id="A0A7R9MVY4"/>
<evidence type="ECO:0000313" key="2">
    <source>
        <dbReference type="EMBL" id="CAD7666277.1"/>
    </source>
</evidence>
<gene>
    <name evidence="2" type="ORF">ONB1V03_LOCUS22774</name>
</gene>
<accession>A0A7R9MVY4</accession>
<evidence type="ECO:0000313" key="3">
    <source>
        <dbReference type="Proteomes" id="UP000728032"/>
    </source>
</evidence>
<feature type="chain" id="PRO_5036211614" evidence="1">
    <location>
        <begin position="20"/>
        <end position="136"/>
    </location>
</feature>
<name>A0A7R9MVY4_9ACAR</name>
<dbReference type="Proteomes" id="UP000728032">
    <property type="component" value="Unassembled WGS sequence"/>
</dbReference>